<dbReference type="CDD" id="cd09854">
    <property type="entry name" value="PIN_VapC-like"/>
    <property type="match status" value="1"/>
</dbReference>
<dbReference type="GO" id="GO:0000287">
    <property type="term" value="F:magnesium ion binding"/>
    <property type="evidence" value="ECO:0007669"/>
    <property type="project" value="UniProtKB-UniRule"/>
</dbReference>
<feature type="binding site" evidence="6">
    <location>
        <position position="5"/>
    </location>
    <ligand>
        <name>Mg(2+)</name>
        <dbReference type="ChEBI" id="CHEBI:18420"/>
    </ligand>
</feature>
<evidence type="ECO:0000256" key="2">
    <source>
        <dbReference type="ARBA" id="ARBA00022722"/>
    </source>
</evidence>
<comment type="function">
    <text evidence="6">Toxic component of a toxin-antitoxin (TA) system. An RNase.</text>
</comment>
<feature type="domain" description="PIN" evidence="7">
    <location>
        <begin position="2"/>
        <end position="118"/>
    </location>
</feature>
<evidence type="ECO:0000256" key="3">
    <source>
        <dbReference type="ARBA" id="ARBA00022723"/>
    </source>
</evidence>
<dbReference type="GO" id="GO:0090729">
    <property type="term" value="F:toxin activity"/>
    <property type="evidence" value="ECO:0007669"/>
    <property type="project" value="UniProtKB-KW"/>
</dbReference>
<accession>A0A4D4J7G5</accession>
<comment type="cofactor">
    <cofactor evidence="6">
        <name>Mg(2+)</name>
        <dbReference type="ChEBI" id="CHEBI:18420"/>
    </cofactor>
</comment>
<keyword evidence="2 6" id="KW-0540">Nuclease</keyword>
<reference evidence="9" key="1">
    <citation type="submission" date="2019-04" db="EMBL/GenBank/DDBJ databases">
        <title>Draft genome sequence of Pseudonocardiaceae bacterium SL3-2-4.</title>
        <authorList>
            <person name="Ningsih F."/>
            <person name="Yokota A."/>
            <person name="Sakai Y."/>
            <person name="Nanatani K."/>
            <person name="Yabe S."/>
            <person name="Oetari A."/>
            <person name="Sjamsuridzal W."/>
        </authorList>
    </citation>
    <scope>NUCLEOTIDE SEQUENCE [LARGE SCALE GENOMIC DNA]</scope>
    <source>
        <strain evidence="9">SL3-2-4</strain>
    </source>
</reference>
<dbReference type="AlphaFoldDB" id="A0A4D4J7G5"/>
<dbReference type="Proteomes" id="UP000298860">
    <property type="component" value="Unassembled WGS sequence"/>
</dbReference>
<name>A0A4D4J7G5_9PSEU</name>
<dbReference type="HAMAP" id="MF_00265">
    <property type="entry name" value="VapC_Nob1"/>
    <property type="match status" value="1"/>
</dbReference>
<dbReference type="RefSeq" id="WP_137815610.1">
    <property type="nucleotide sequence ID" value="NZ_BJFL01000026.1"/>
</dbReference>
<dbReference type="SUPFAM" id="SSF88723">
    <property type="entry name" value="PIN domain-like"/>
    <property type="match status" value="1"/>
</dbReference>
<keyword evidence="1 6" id="KW-1277">Toxin-antitoxin system</keyword>
<feature type="binding site" evidence="6">
    <location>
        <position position="93"/>
    </location>
    <ligand>
        <name>Mg(2+)</name>
        <dbReference type="ChEBI" id="CHEBI:18420"/>
    </ligand>
</feature>
<evidence type="ECO:0000256" key="6">
    <source>
        <dbReference type="HAMAP-Rule" id="MF_00265"/>
    </source>
</evidence>
<dbReference type="EC" id="3.1.-.-" evidence="6"/>
<dbReference type="GO" id="GO:0016787">
    <property type="term" value="F:hydrolase activity"/>
    <property type="evidence" value="ECO:0007669"/>
    <property type="project" value="UniProtKB-KW"/>
</dbReference>
<comment type="similarity">
    <text evidence="6">Belongs to the PINc/VapC protein family.</text>
</comment>
<dbReference type="Pfam" id="PF01850">
    <property type="entry name" value="PIN"/>
    <property type="match status" value="1"/>
</dbReference>
<evidence type="ECO:0000313" key="8">
    <source>
        <dbReference type="EMBL" id="GDY32601.1"/>
    </source>
</evidence>
<evidence type="ECO:0000259" key="7">
    <source>
        <dbReference type="Pfam" id="PF01850"/>
    </source>
</evidence>
<evidence type="ECO:0000256" key="4">
    <source>
        <dbReference type="ARBA" id="ARBA00022801"/>
    </source>
</evidence>
<dbReference type="OrthoDB" id="3696351at2"/>
<keyword evidence="4 6" id="KW-0378">Hydrolase</keyword>
<dbReference type="InterPro" id="IPR029060">
    <property type="entry name" value="PIN-like_dom_sf"/>
</dbReference>
<keyword evidence="5 6" id="KW-0460">Magnesium</keyword>
<proteinExistence type="inferred from homology"/>
<evidence type="ECO:0000256" key="1">
    <source>
        <dbReference type="ARBA" id="ARBA00022649"/>
    </source>
</evidence>
<dbReference type="Gene3D" id="3.40.50.1010">
    <property type="entry name" value="5'-nuclease"/>
    <property type="match status" value="1"/>
</dbReference>
<dbReference type="InterPro" id="IPR022907">
    <property type="entry name" value="VapC_family"/>
</dbReference>
<gene>
    <name evidence="6" type="primary">vapC</name>
    <name evidence="8" type="ORF">GTS_42340</name>
</gene>
<protein>
    <recommendedName>
        <fullName evidence="6">Ribonuclease VapC</fullName>
        <shortName evidence="6">RNase VapC</shortName>
        <ecNumber evidence="6">3.1.-.-</ecNumber>
    </recommendedName>
    <alternativeName>
        <fullName evidence="6">Toxin VapC</fullName>
    </alternativeName>
</protein>
<sequence>MIVLDASVLIAHFDAMDAHHEQATTLLRAAVRESFGASIVTLAEVLVGPHRAGRSDEVVSILHRLGVSAVEMGVRSAPRLAALRATTNLKMPDCCVLLAAEESRASIATFDDRLAKAAAQRGIVVEGAH</sequence>
<dbReference type="EMBL" id="BJFL01000026">
    <property type="protein sequence ID" value="GDY32601.1"/>
    <property type="molecule type" value="Genomic_DNA"/>
</dbReference>
<organism evidence="8 9">
    <name type="scientific">Gandjariella thermophila</name>
    <dbReference type="NCBI Taxonomy" id="1931992"/>
    <lineage>
        <taxon>Bacteria</taxon>
        <taxon>Bacillati</taxon>
        <taxon>Actinomycetota</taxon>
        <taxon>Actinomycetes</taxon>
        <taxon>Pseudonocardiales</taxon>
        <taxon>Pseudonocardiaceae</taxon>
        <taxon>Gandjariella</taxon>
    </lineage>
</organism>
<comment type="caution">
    <text evidence="8">The sequence shown here is derived from an EMBL/GenBank/DDBJ whole genome shotgun (WGS) entry which is preliminary data.</text>
</comment>
<keyword evidence="3 6" id="KW-0479">Metal-binding</keyword>
<evidence type="ECO:0000313" key="9">
    <source>
        <dbReference type="Proteomes" id="UP000298860"/>
    </source>
</evidence>
<dbReference type="GO" id="GO:0004540">
    <property type="term" value="F:RNA nuclease activity"/>
    <property type="evidence" value="ECO:0007669"/>
    <property type="project" value="InterPro"/>
</dbReference>
<dbReference type="InterPro" id="IPR002716">
    <property type="entry name" value="PIN_dom"/>
</dbReference>
<evidence type="ECO:0000256" key="5">
    <source>
        <dbReference type="ARBA" id="ARBA00022842"/>
    </source>
</evidence>
<keyword evidence="6" id="KW-0800">Toxin</keyword>
<keyword evidence="9" id="KW-1185">Reference proteome</keyword>